<dbReference type="WBParaSite" id="TMUE_3000011294.2">
    <property type="protein sequence ID" value="TMUE_3000011294.2"/>
    <property type="gene ID" value="WBGene00286387"/>
</dbReference>
<evidence type="ECO:0000313" key="4">
    <source>
        <dbReference type="WBParaSite" id="TMUE_3000011294.2"/>
    </source>
</evidence>
<proteinExistence type="predicted"/>
<dbReference type="AlphaFoldDB" id="A0A5S6QVY3"/>
<accession>A0A5S6QVY3</accession>
<feature type="compositionally biased region" description="Basic and acidic residues" evidence="1">
    <location>
        <begin position="147"/>
        <end position="158"/>
    </location>
</feature>
<feature type="compositionally biased region" description="Low complexity" evidence="1">
    <location>
        <begin position="159"/>
        <end position="175"/>
    </location>
</feature>
<name>A0A5S6QVY3_TRIMR</name>
<protein>
    <submittedName>
        <fullName evidence="3 4">Uncharacterized protein</fullName>
    </submittedName>
</protein>
<evidence type="ECO:0000313" key="3">
    <source>
        <dbReference type="WBParaSite" id="TMUE_3000011294.1"/>
    </source>
</evidence>
<dbReference type="WBParaSite" id="TMUE_3000011294.1">
    <property type="protein sequence ID" value="TMUE_3000011294.1"/>
    <property type="gene ID" value="WBGene00286387"/>
</dbReference>
<evidence type="ECO:0000256" key="1">
    <source>
        <dbReference type="SAM" id="MobiDB-lite"/>
    </source>
</evidence>
<dbReference type="STRING" id="70415.A0A5S6QVY3"/>
<reference evidence="3" key="2">
    <citation type="submission" date="2019-12" db="UniProtKB">
        <authorList>
            <consortium name="WormBaseParasite"/>
        </authorList>
    </citation>
    <scope>IDENTIFICATION</scope>
</reference>
<keyword evidence="2" id="KW-1185">Reference proteome</keyword>
<sequence length="321" mass="36512">MVNFVSLWQSLPKLHRTLRGRRNQDKRSNSVHGPRKFQREVVCSCRMEPTGRCPSYLECFHYQKPAANVESRGCAGQQTSGDCSQRISILKHLDDVGALMSTSCSSTASSRSNIRTNPWVSHSPVVVRQADGLQMWPENHPNVVQAKTEEAKPRDGSERSSGYGSHDSSPSCSVHSPEWVDVAKTKQDVALQCSMTEDKAVSCCEADFVTGEEDVKEENNYYWMEEADESERHLWQVFGRPWCLDDNARTFGIIQELNEKLIRVKVKSEALSAIVERIRLEHLHWQRTALRGPSTKTTSVQERRYPLHPVKFTMTTFEVTL</sequence>
<evidence type="ECO:0000313" key="2">
    <source>
        <dbReference type="Proteomes" id="UP000046395"/>
    </source>
</evidence>
<feature type="region of interest" description="Disordered" evidence="1">
    <location>
        <begin position="144"/>
        <end position="175"/>
    </location>
</feature>
<reference evidence="2" key="1">
    <citation type="submission" date="2014-03" db="EMBL/GenBank/DDBJ databases">
        <title>The whipworm genome and dual-species transcriptomics of an intimate host-pathogen interaction.</title>
        <authorList>
            <person name="Foth B.J."/>
            <person name="Tsai I.J."/>
            <person name="Reid A.J."/>
            <person name="Bancroft A.J."/>
            <person name="Nichol S."/>
            <person name="Tracey A."/>
            <person name="Holroyd N."/>
            <person name="Cotton J.A."/>
            <person name="Stanley E.J."/>
            <person name="Zarowiecki M."/>
            <person name="Liu J.Z."/>
            <person name="Huckvale T."/>
            <person name="Cooper P.J."/>
            <person name="Grencis R.K."/>
            <person name="Berriman M."/>
        </authorList>
    </citation>
    <scope>NUCLEOTIDE SEQUENCE [LARGE SCALE GENOMIC DNA]</scope>
    <source>
        <strain evidence="2">Edinburgh</strain>
    </source>
</reference>
<organism evidence="2 3">
    <name type="scientific">Trichuris muris</name>
    <name type="common">Mouse whipworm</name>
    <dbReference type="NCBI Taxonomy" id="70415"/>
    <lineage>
        <taxon>Eukaryota</taxon>
        <taxon>Metazoa</taxon>
        <taxon>Ecdysozoa</taxon>
        <taxon>Nematoda</taxon>
        <taxon>Enoplea</taxon>
        <taxon>Dorylaimia</taxon>
        <taxon>Trichinellida</taxon>
        <taxon>Trichuridae</taxon>
        <taxon>Trichuris</taxon>
    </lineage>
</organism>
<dbReference type="Proteomes" id="UP000046395">
    <property type="component" value="Unassembled WGS sequence"/>
</dbReference>